<dbReference type="NCBIfam" id="TIGR00005">
    <property type="entry name" value="rluA_subfam"/>
    <property type="match status" value="1"/>
</dbReference>
<dbReference type="Gene3D" id="3.30.2350.10">
    <property type="entry name" value="Pseudouridine synthase"/>
    <property type="match status" value="1"/>
</dbReference>
<dbReference type="CDD" id="cd02869">
    <property type="entry name" value="PseudoU_synth_RluA_like"/>
    <property type="match status" value="1"/>
</dbReference>
<keyword evidence="3" id="KW-0819">tRNA processing</keyword>
<evidence type="ECO:0000313" key="11">
    <source>
        <dbReference type="Proteomes" id="UP001652564"/>
    </source>
</evidence>
<organism evidence="10 11">
    <name type="scientific">Albidovulum litorale</name>
    <dbReference type="NCBI Taxonomy" id="2984134"/>
    <lineage>
        <taxon>Bacteria</taxon>
        <taxon>Pseudomonadati</taxon>
        <taxon>Pseudomonadota</taxon>
        <taxon>Alphaproteobacteria</taxon>
        <taxon>Rhodobacterales</taxon>
        <taxon>Paracoccaceae</taxon>
        <taxon>Albidovulum</taxon>
    </lineage>
</organism>
<dbReference type="InterPro" id="IPR006225">
    <property type="entry name" value="PsdUridine_synth_RluC/D"/>
</dbReference>
<dbReference type="RefSeq" id="WP_263739095.1">
    <property type="nucleotide sequence ID" value="NZ_JAOWKZ010000002.1"/>
</dbReference>
<dbReference type="Proteomes" id="UP001652564">
    <property type="component" value="Unassembled WGS sequence"/>
</dbReference>
<name>A0ABT2ZL93_9RHOB</name>
<sequence>MTDAAYAPPDTPLTVIHADHAILVVDKPAGLLSVPGKGEDLADCLIARIQALYPEVLLVHRLDRDTSGVMVFALTRHAQRELSAQFESRKTKKAYRARLWGHLEPKEGTVDLPLIVDWPNRPRQHVDHVNGKPAQTGWKVLGHDEDGTTRVRLFPLTGRSHQLRVHMMELGHPILGDPLYAEGAARDHPRLMLHAESLRFNHPETGKGMTFTAPVPFR</sequence>
<dbReference type="PANTHER" id="PTHR21600:SF91">
    <property type="entry name" value="DUAL-SPECIFICITY RNA PSEUDOURIDINE SYNTHASE RLUA"/>
    <property type="match status" value="1"/>
</dbReference>
<keyword evidence="4 8" id="KW-0413">Isomerase</keyword>
<dbReference type="EMBL" id="JAOWKZ010000002">
    <property type="protein sequence ID" value="MCV2871887.1"/>
    <property type="molecule type" value="Genomic_DNA"/>
</dbReference>
<evidence type="ECO:0000256" key="4">
    <source>
        <dbReference type="ARBA" id="ARBA00023235"/>
    </source>
</evidence>
<dbReference type="PANTHER" id="PTHR21600">
    <property type="entry name" value="MITOCHONDRIAL RNA PSEUDOURIDINE SYNTHASE"/>
    <property type="match status" value="1"/>
</dbReference>
<dbReference type="InterPro" id="IPR050188">
    <property type="entry name" value="RluA_PseudoU_synthase"/>
</dbReference>
<comment type="function">
    <text evidence="8">Responsible for synthesis of pseudouridine from uracil.</text>
</comment>
<evidence type="ECO:0000256" key="1">
    <source>
        <dbReference type="ARBA" id="ARBA00010876"/>
    </source>
</evidence>
<evidence type="ECO:0000256" key="6">
    <source>
        <dbReference type="ARBA" id="ARBA00036916"/>
    </source>
</evidence>
<dbReference type="InterPro" id="IPR006145">
    <property type="entry name" value="PsdUridine_synth_RsuA/RluA"/>
</dbReference>
<dbReference type="EC" id="5.4.99.-" evidence="8"/>
<comment type="catalytic activity">
    <reaction evidence="8">
        <text>a uridine in RNA = a pseudouridine in RNA</text>
        <dbReference type="Rhea" id="RHEA:48348"/>
        <dbReference type="Rhea" id="RHEA-COMP:12068"/>
        <dbReference type="Rhea" id="RHEA-COMP:12069"/>
        <dbReference type="ChEBI" id="CHEBI:65314"/>
        <dbReference type="ChEBI" id="CHEBI:65315"/>
    </reaction>
</comment>
<reference evidence="10 11" key="1">
    <citation type="submission" date="2022-10" db="EMBL/GenBank/DDBJ databases">
        <title>Defluviimonas sp. nov., isolated from ocean surface sediments.</title>
        <authorList>
            <person name="He W."/>
            <person name="Wang L."/>
            <person name="Zhang D.-F."/>
        </authorList>
    </citation>
    <scope>NUCLEOTIDE SEQUENCE [LARGE SCALE GENOMIC DNA]</scope>
    <source>
        <strain evidence="10 11">WL0050</strain>
    </source>
</reference>
<comment type="function">
    <text evidence="7">Dual specificity enzyme that catalyzes the synthesis of pseudouridine from uracil-746 in 23S ribosomal RNA and from uracil-32 in the anticodon stem and loop of transfer RNAs.</text>
</comment>
<feature type="domain" description="Pseudouridine synthase RsuA/RluA-like" evidence="9">
    <location>
        <begin position="22"/>
        <end position="167"/>
    </location>
</feature>
<keyword evidence="2" id="KW-0698">rRNA processing</keyword>
<gene>
    <name evidence="10" type="ORF">OEZ71_06215</name>
</gene>
<evidence type="ECO:0000259" key="9">
    <source>
        <dbReference type="Pfam" id="PF00849"/>
    </source>
</evidence>
<evidence type="ECO:0000256" key="8">
    <source>
        <dbReference type="RuleBase" id="RU362028"/>
    </source>
</evidence>
<dbReference type="SUPFAM" id="SSF55120">
    <property type="entry name" value="Pseudouridine synthase"/>
    <property type="match status" value="1"/>
</dbReference>
<comment type="caution">
    <text evidence="10">The sequence shown here is derived from an EMBL/GenBank/DDBJ whole genome shotgun (WGS) entry which is preliminary data.</text>
</comment>
<evidence type="ECO:0000256" key="7">
    <source>
        <dbReference type="ARBA" id="ARBA00037305"/>
    </source>
</evidence>
<evidence type="ECO:0000256" key="2">
    <source>
        <dbReference type="ARBA" id="ARBA00022552"/>
    </source>
</evidence>
<comment type="similarity">
    <text evidence="1 8">Belongs to the pseudouridine synthase RluA family.</text>
</comment>
<comment type="catalytic activity">
    <reaction evidence="5">
        <text>uridine(32) in tRNA = pseudouridine(32) in tRNA</text>
        <dbReference type="Rhea" id="RHEA:42544"/>
        <dbReference type="Rhea" id="RHEA-COMP:10107"/>
        <dbReference type="Rhea" id="RHEA-COMP:10108"/>
        <dbReference type="ChEBI" id="CHEBI:65314"/>
        <dbReference type="ChEBI" id="CHEBI:65315"/>
        <dbReference type="EC" id="5.4.99.28"/>
    </reaction>
</comment>
<evidence type="ECO:0000256" key="3">
    <source>
        <dbReference type="ARBA" id="ARBA00022694"/>
    </source>
</evidence>
<dbReference type="InterPro" id="IPR020103">
    <property type="entry name" value="PsdUridine_synth_cat_dom_sf"/>
</dbReference>
<proteinExistence type="inferred from homology"/>
<evidence type="ECO:0000313" key="10">
    <source>
        <dbReference type="EMBL" id="MCV2871887.1"/>
    </source>
</evidence>
<comment type="catalytic activity">
    <reaction evidence="6">
        <text>uridine(746) in 23S rRNA = pseudouridine(746) in 23S rRNA</text>
        <dbReference type="Rhea" id="RHEA:42548"/>
        <dbReference type="Rhea" id="RHEA-COMP:10109"/>
        <dbReference type="Rhea" id="RHEA-COMP:10110"/>
        <dbReference type="ChEBI" id="CHEBI:65314"/>
        <dbReference type="ChEBI" id="CHEBI:65315"/>
        <dbReference type="EC" id="5.4.99.29"/>
    </reaction>
</comment>
<keyword evidence="11" id="KW-1185">Reference proteome</keyword>
<dbReference type="PROSITE" id="PS01129">
    <property type="entry name" value="PSI_RLU"/>
    <property type="match status" value="1"/>
</dbReference>
<dbReference type="Pfam" id="PF00849">
    <property type="entry name" value="PseudoU_synth_2"/>
    <property type="match status" value="1"/>
</dbReference>
<evidence type="ECO:0000256" key="5">
    <source>
        <dbReference type="ARBA" id="ARBA00036184"/>
    </source>
</evidence>
<dbReference type="InterPro" id="IPR006224">
    <property type="entry name" value="PsdUridine_synth_RluA-like_CS"/>
</dbReference>
<protein>
    <recommendedName>
        <fullName evidence="8">Pseudouridine synthase</fullName>
        <ecNumber evidence="8">5.4.99.-</ecNumber>
    </recommendedName>
</protein>
<accession>A0ABT2ZL93</accession>